<dbReference type="Proteomes" id="UP001345219">
    <property type="component" value="Chromosome 15"/>
</dbReference>
<gene>
    <name evidence="2" type="ORF">SAY87_019303</name>
</gene>
<protein>
    <submittedName>
        <fullName evidence="2">Uncharacterized protein</fullName>
    </submittedName>
</protein>
<dbReference type="AlphaFoldDB" id="A0AAN7K4N3"/>
<evidence type="ECO:0000256" key="1">
    <source>
        <dbReference type="SAM" id="MobiDB-lite"/>
    </source>
</evidence>
<accession>A0AAN7K4N3</accession>
<dbReference type="EMBL" id="JAXIOK010000012">
    <property type="protein sequence ID" value="KAK4758002.1"/>
    <property type="molecule type" value="Genomic_DNA"/>
</dbReference>
<comment type="caution">
    <text evidence="2">The sequence shown here is derived from an EMBL/GenBank/DDBJ whole genome shotgun (WGS) entry which is preliminary data.</text>
</comment>
<evidence type="ECO:0000313" key="2">
    <source>
        <dbReference type="EMBL" id="KAK4758002.1"/>
    </source>
</evidence>
<organism evidence="2 3">
    <name type="scientific">Trapa incisa</name>
    <dbReference type="NCBI Taxonomy" id="236973"/>
    <lineage>
        <taxon>Eukaryota</taxon>
        <taxon>Viridiplantae</taxon>
        <taxon>Streptophyta</taxon>
        <taxon>Embryophyta</taxon>
        <taxon>Tracheophyta</taxon>
        <taxon>Spermatophyta</taxon>
        <taxon>Magnoliopsida</taxon>
        <taxon>eudicotyledons</taxon>
        <taxon>Gunneridae</taxon>
        <taxon>Pentapetalae</taxon>
        <taxon>rosids</taxon>
        <taxon>malvids</taxon>
        <taxon>Myrtales</taxon>
        <taxon>Lythraceae</taxon>
        <taxon>Trapa</taxon>
    </lineage>
</organism>
<proteinExistence type="predicted"/>
<sequence>MDDGAFPNSATDKQSQIPKVAVIRAAAKRVNAENERLIDRINEVTSYCISLRMELRALRQDLKPRNRSPLDPNEEHINIQTVAPRKFMDLGLAPTDHPNTERRYSPISSMERSPDISEVASASKDGSMDLDGSNKGVW</sequence>
<reference evidence="2 3" key="1">
    <citation type="journal article" date="2023" name="Hortic Res">
        <title>Pangenome of water caltrop reveals structural variations and asymmetric subgenome divergence after allopolyploidization.</title>
        <authorList>
            <person name="Zhang X."/>
            <person name="Chen Y."/>
            <person name="Wang L."/>
            <person name="Yuan Y."/>
            <person name="Fang M."/>
            <person name="Shi L."/>
            <person name="Lu R."/>
            <person name="Comes H.P."/>
            <person name="Ma Y."/>
            <person name="Chen Y."/>
            <person name="Huang G."/>
            <person name="Zhou Y."/>
            <person name="Zheng Z."/>
            <person name="Qiu Y."/>
        </authorList>
    </citation>
    <scope>NUCLEOTIDE SEQUENCE [LARGE SCALE GENOMIC DNA]</scope>
    <source>
        <tissue evidence="2">Roots</tissue>
    </source>
</reference>
<evidence type="ECO:0000313" key="3">
    <source>
        <dbReference type="Proteomes" id="UP001345219"/>
    </source>
</evidence>
<feature type="region of interest" description="Disordered" evidence="1">
    <location>
        <begin position="90"/>
        <end position="138"/>
    </location>
</feature>
<keyword evidence="3" id="KW-1185">Reference proteome</keyword>
<name>A0AAN7K4N3_9MYRT</name>